<reference evidence="10 11" key="1">
    <citation type="submission" date="2019-08" db="EMBL/GenBank/DDBJ databases">
        <authorList>
            <person name="Seo Y.L."/>
        </authorList>
    </citation>
    <scope>NUCLEOTIDE SEQUENCE [LARGE SCALE GENOMIC DNA]</scope>
    <source>
        <strain evidence="10 11">MaA-C15</strain>
    </source>
</reference>
<feature type="transmembrane region" description="Helical" evidence="8">
    <location>
        <begin position="358"/>
        <end position="380"/>
    </location>
</feature>
<keyword evidence="7 8" id="KW-0472">Membrane</keyword>
<feature type="transmembrane region" description="Helical" evidence="8">
    <location>
        <begin position="333"/>
        <end position="352"/>
    </location>
</feature>
<dbReference type="Proteomes" id="UP000323258">
    <property type="component" value="Unassembled WGS sequence"/>
</dbReference>
<feature type="transmembrane region" description="Helical" evidence="8">
    <location>
        <begin position="24"/>
        <end position="42"/>
    </location>
</feature>
<comment type="caution">
    <text evidence="10">The sequence shown here is derived from an EMBL/GenBank/DDBJ whole genome shotgun (WGS) entry which is preliminary data.</text>
</comment>
<proteinExistence type="predicted"/>
<gene>
    <name evidence="10" type="ORF">FY036_16745</name>
</gene>
<accession>A0A5D4GQQ2</accession>
<keyword evidence="6 8" id="KW-1133">Transmembrane helix</keyword>
<evidence type="ECO:0000313" key="10">
    <source>
        <dbReference type="EMBL" id="TYR31076.1"/>
    </source>
</evidence>
<evidence type="ECO:0000256" key="2">
    <source>
        <dbReference type="ARBA" id="ARBA00022475"/>
    </source>
</evidence>
<feature type="domain" description="Glycosyltransferase RgtA/B/C/D-like" evidence="9">
    <location>
        <begin position="72"/>
        <end position="232"/>
    </location>
</feature>
<keyword evidence="4" id="KW-0808">Transferase</keyword>
<dbReference type="PANTHER" id="PTHR33908">
    <property type="entry name" value="MANNOSYLTRANSFERASE YKCB-RELATED"/>
    <property type="match status" value="1"/>
</dbReference>
<feature type="transmembrane region" description="Helical" evidence="8">
    <location>
        <begin position="93"/>
        <end position="112"/>
    </location>
</feature>
<dbReference type="GO" id="GO:0005886">
    <property type="term" value="C:plasma membrane"/>
    <property type="evidence" value="ECO:0007669"/>
    <property type="project" value="UniProtKB-SubCell"/>
</dbReference>
<comment type="subcellular location">
    <subcellularLocation>
        <location evidence="1">Cell membrane</location>
        <topology evidence="1">Multi-pass membrane protein</topology>
    </subcellularLocation>
</comment>
<evidence type="ECO:0000256" key="7">
    <source>
        <dbReference type="ARBA" id="ARBA00023136"/>
    </source>
</evidence>
<dbReference type="EMBL" id="VSZS01000065">
    <property type="protein sequence ID" value="TYR31076.1"/>
    <property type="molecule type" value="Genomic_DNA"/>
</dbReference>
<feature type="transmembrane region" description="Helical" evidence="8">
    <location>
        <begin position="255"/>
        <end position="281"/>
    </location>
</feature>
<organism evidence="10 11">
    <name type="scientific">Neoaquamicrobium microcysteis</name>
    <dbReference type="NCBI Taxonomy" id="2682781"/>
    <lineage>
        <taxon>Bacteria</taxon>
        <taxon>Pseudomonadati</taxon>
        <taxon>Pseudomonadota</taxon>
        <taxon>Alphaproteobacteria</taxon>
        <taxon>Hyphomicrobiales</taxon>
        <taxon>Phyllobacteriaceae</taxon>
        <taxon>Neoaquamicrobium</taxon>
    </lineage>
</organism>
<keyword evidence="3" id="KW-0328">Glycosyltransferase</keyword>
<evidence type="ECO:0000256" key="4">
    <source>
        <dbReference type="ARBA" id="ARBA00022679"/>
    </source>
</evidence>
<dbReference type="PANTHER" id="PTHR33908:SF9">
    <property type="entry name" value="BLL5595 PROTEIN"/>
    <property type="match status" value="1"/>
</dbReference>
<name>A0A5D4GQQ2_9HYPH</name>
<feature type="transmembrane region" description="Helical" evidence="8">
    <location>
        <begin position="307"/>
        <end position="326"/>
    </location>
</feature>
<dbReference type="Pfam" id="PF13231">
    <property type="entry name" value="PMT_2"/>
    <property type="match status" value="1"/>
</dbReference>
<dbReference type="InterPro" id="IPR038731">
    <property type="entry name" value="RgtA/B/C-like"/>
</dbReference>
<feature type="transmembrane region" description="Helical" evidence="8">
    <location>
        <begin position="124"/>
        <end position="141"/>
    </location>
</feature>
<keyword evidence="2" id="KW-1003">Cell membrane</keyword>
<dbReference type="InterPro" id="IPR050297">
    <property type="entry name" value="LipidA_mod_glycosyltrf_83"/>
</dbReference>
<evidence type="ECO:0000256" key="1">
    <source>
        <dbReference type="ARBA" id="ARBA00004651"/>
    </source>
</evidence>
<evidence type="ECO:0000256" key="8">
    <source>
        <dbReference type="SAM" id="Phobius"/>
    </source>
</evidence>
<evidence type="ECO:0000256" key="6">
    <source>
        <dbReference type="ARBA" id="ARBA00022989"/>
    </source>
</evidence>
<protein>
    <submittedName>
        <fullName evidence="10">DUF2029 domain-containing protein</fullName>
    </submittedName>
</protein>
<dbReference type="RefSeq" id="WP_148915877.1">
    <property type="nucleotide sequence ID" value="NZ_VSZS01000065.1"/>
</dbReference>
<feature type="transmembrane region" description="Helical" evidence="8">
    <location>
        <begin position="175"/>
        <end position="202"/>
    </location>
</feature>
<keyword evidence="11" id="KW-1185">Reference proteome</keyword>
<evidence type="ECO:0000259" key="9">
    <source>
        <dbReference type="Pfam" id="PF13231"/>
    </source>
</evidence>
<dbReference type="GO" id="GO:0016763">
    <property type="term" value="F:pentosyltransferase activity"/>
    <property type="evidence" value="ECO:0007669"/>
    <property type="project" value="TreeGrafter"/>
</dbReference>
<evidence type="ECO:0000256" key="5">
    <source>
        <dbReference type="ARBA" id="ARBA00022692"/>
    </source>
</evidence>
<keyword evidence="5 8" id="KW-0812">Transmembrane</keyword>
<evidence type="ECO:0000256" key="3">
    <source>
        <dbReference type="ARBA" id="ARBA00022676"/>
    </source>
</evidence>
<sequence>MADTRNGLVSAIDHRYRSGPPGGALVWVLGLLALYVGFWVVHRDFAQYNLDRHGDMVENFAWGIAWQLGYDKHPPLFGWITAAWFSVFPRTNAAYYLLSSVNVAAAAIVMWLISRRFLTEWQQVVAVAMIFVLPPLSFHAMDYNANAGMLPFWALAFLFYLRAIERRSLLDACLVGLFCGLAMLVKYHSLVLIIALSAHFIWDRETRPLLRSALPWAAAITGAIVVAPHAWWIVQSGFTTVTYAAEQGDGTFATALSSVGSFLVAFLLYSLPGVVIALLYWRKPKAGAATLIPAGWRDLTANAQGRALLFVGPGSALLTMIIALALSAQLSSLWVMPFFFTVPILLALAVSPANAAHYWYAAPAAVVVFCAIVLAMTPWLRSSHMQRASSNTVVPVSVLAQLVQESWHERTATPLAIVASRDDFLANGVSFYAPDTPQAVQGSFAVSPWVSVQDVERLGAVFICLASTKVPGCDDDAATLLGAIDDTVELSIPAVEGAGGPREWDYTLYMRYPAALRQQASN</sequence>
<feature type="transmembrane region" description="Helical" evidence="8">
    <location>
        <begin position="214"/>
        <end position="234"/>
    </location>
</feature>
<feature type="transmembrane region" description="Helical" evidence="8">
    <location>
        <begin position="147"/>
        <end position="163"/>
    </location>
</feature>
<dbReference type="GO" id="GO:0009103">
    <property type="term" value="P:lipopolysaccharide biosynthetic process"/>
    <property type="evidence" value="ECO:0007669"/>
    <property type="project" value="UniProtKB-ARBA"/>
</dbReference>
<dbReference type="AlphaFoldDB" id="A0A5D4GQQ2"/>
<evidence type="ECO:0000313" key="11">
    <source>
        <dbReference type="Proteomes" id="UP000323258"/>
    </source>
</evidence>
<reference evidence="10 11" key="2">
    <citation type="submission" date="2019-09" db="EMBL/GenBank/DDBJ databases">
        <title>Mesorhizobium sp. MaA-C15 isolated from Microcystis aeruginosa.</title>
        <authorList>
            <person name="Jeong S.E."/>
            <person name="Jin H.M."/>
            <person name="Jeon C.O."/>
        </authorList>
    </citation>
    <scope>NUCLEOTIDE SEQUENCE [LARGE SCALE GENOMIC DNA]</scope>
    <source>
        <strain evidence="10 11">MaA-C15</strain>
    </source>
</reference>
<dbReference type="OrthoDB" id="7671407at2"/>